<sequence>MFYLIAAGTPLRDRKRRIASDTKSLIRSITRITYVVTLSTKQKLIVAVLSNTKRPITLIRDEIAFIGSFLGTKKLTREKSNQFPNETQLDGYEDNYECVMTVDKVFINLFDCFFYYIYLGSGSSTRHIMSKTTTPPALYMQMETCRVKLIKMKMGFRPICEIIKDRSTLMSINDVIIITFCGAVRRPKFVRFHIN</sequence>
<accession>D6WFB8</accession>
<proteinExistence type="predicted"/>
<organism evidence="1 2">
    <name type="scientific">Tribolium castaneum</name>
    <name type="common">Red flour beetle</name>
    <dbReference type="NCBI Taxonomy" id="7070"/>
    <lineage>
        <taxon>Eukaryota</taxon>
        <taxon>Metazoa</taxon>
        <taxon>Ecdysozoa</taxon>
        <taxon>Arthropoda</taxon>
        <taxon>Hexapoda</taxon>
        <taxon>Insecta</taxon>
        <taxon>Pterygota</taxon>
        <taxon>Neoptera</taxon>
        <taxon>Endopterygota</taxon>
        <taxon>Coleoptera</taxon>
        <taxon>Polyphaga</taxon>
        <taxon>Cucujiformia</taxon>
        <taxon>Tenebrionidae</taxon>
        <taxon>Tenebrionidae incertae sedis</taxon>
        <taxon>Tribolium</taxon>
    </lineage>
</organism>
<dbReference type="Proteomes" id="UP000007266">
    <property type="component" value="Linkage group 3"/>
</dbReference>
<keyword evidence="2" id="KW-1185">Reference proteome</keyword>
<dbReference type="AlphaFoldDB" id="D6WFB8"/>
<dbReference type="EMBL" id="KQ971319">
    <property type="protein sequence ID" value="EFA00480.1"/>
    <property type="molecule type" value="Genomic_DNA"/>
</dbReference>
<evidence type="ECO:0000313" key="1">
    <source>
        <dbReference type="EMBL" id="EFA00480.1"/>
    </source>
</evidence>
<dbReference type="InParanoid" id="D6WFB8"/>
<dbReference type="HOGENOM" id="CLU_1398025_0_0_1"/>
<protein>
    <submittedName>
        <fullName evidence="1">Uncharacterized protein</fullName>
    </submittedName>
</protein>
<evidence type="ECO:0000313" key="2">
    <source>
        <dbReference type="Proteomes" id="UP000007266"/>
    </source>
</evidence>
<reference evidence="1 2" key="2">
    <citation type="journal article" date="2010" name="Nucleic Acids Res.">
        <title>BeetleBase in 2010: revisions to provide comprehensive genomic information for Tribolium castaneum.</title>
        <authorList>
            <person name="Kim H.S."/>
            <person name="Murphy T."/>
            <person name="Xia J."/>
            <person name="Caragea D."/>
            <person name="Park Y."/>
            <person name="Beeman R.W."/>
            <person name="Lorenzen M.D."/>
            <person name="Butcher S."/>
            <person name="Manak J.R."/>
            <person name="Brown S.J."/>
        </authorList>
    </citation>
    <scope>GENOME REANNOTATION</scope>
    <source>
        <strain evidence="1 2">Georgia GA2</strain>
    </source>
</reference>
<reference evidence="1 2" key="1">
    <citation type="journal article" date="2008" name="Nature">
        <title>The genome of the model beetle and pest Tribolium castaneum.</title>
        <authorList>
            <consortium name="Tribolium Genome Sequencing Consortium"/>
            <person name="Richards S."/>
            <person name="Gibbs R.A."/>
            <person name="Weinstock G.M."/>
            <person name="Brown S.J."/>
            <person name="Denell R."/>
            <person name="Beeman R.W."/>
            <person name="Gibbs R."/>
            <person name="Beeman R.W."/>
            <person name="Brown S.J."/>
            <person name="Bucher G."/>
            <person name="Friedrich M."/>
            <person name="Grimmelikhuijzen C.J."/>
            <person name="Klingler M."/>
            <person name="Lorenzen M."/>
            <person name="Richards S."/>
            <person name="Roth S."/>
            <person name="Schroder R."/>
            <person name="Tautz D."/>
            <person name="Zdobnov E.M."/>
            <person name="Muzny D."/>
            <person name="Gibbs R.A."/>
            <person name="Weinstock G.M."/>
            <person name="Attaway T."/>
            <person name="Bell S."/>
            <person name="Buhay C.J."/>
            <person name="Chandrabose M.N."/>
            <person name="Chavez D."/>
            <person name="Clerk-Blankenburg K.P."/>
            <person name="Cree A."/>
            <person name="Dao M."/>
            <person name="Davis C."/>
            <person name="Chacko J."/>
            <person name="Dinh H."/>
            <person name="Dugan-Rocha S."/>
            <person name="Fowler G."/>
            <person name="Garner T.T."/>
            <person name="Garnes J."/>
            <person name="Gnirke A."/>
            <person name="Hawes A."/>
            <person name="Hernandez J."/>
            <person name="Hines S."/>
            <person name="Holder M."/>
            <person name="Hume J."/>
            <person name="Jhangiani S.N."/>
            <person name="Joshi V."/>
            <person name="Khan Z.M."/>
            <person name="Jackson L."/>
            <person name="Kovar C."/>
            <person name="Kowis A."/>
            <person name="Lee S."/>
            <person name="Lewis L.R."/>
            <person name="Margolis J."/>
            <person name="Morgan M."/>
            <person name="Nazareth L.V."/>
            <person name="Nguyen N."/>
            <person name="Okwuonu G."/>
            <person name="Parker D."/>
            <person name="Richards S."/>
            <person name="Ruiz S.J."/>
            <person name="Santibanez J."/>
            <person name="Savard J."/>
            <person name="Scherer S.E."/>
            <person name="Schneider B."/>
            <person name="Sodergren E."/>
            <person name="Tautz D."/>
            <person name="Vattahil S."/>
            <person name="Villasana D."/>
            <person name="White C.S."/>
            <person name="Wright R."/>
            <person name="Park Y."/>
            <person name="Beeman R.W."/>
            <person name="Lord J."/>
            <person name="Oppert B."/>
            <person name="Lorenzen M."/>
            <person name="Brown S."/>
            <person name="Wang L."/>
            <person name="Savard J."/>
            <person name="Tautz D."/>
            <person name="Richards S."/>
            <person name="Weinstock G."/>
            <person name="Gibbs R.A."/>
            <person name="Liu Y."/>
            <person name="Worley K."/>
            <person name="Weinstock G."/>
            <person name="Elsik C.G."/>
            <person name="Reese J.T."/>
            <person name="Elhaik E."/>
            <person name="Landan G."/>
            <person name="Graur D."/>
            <person name="Arensburger P."/>
            <person name="Atkinson P."/>
            <person name="Beeman R.W."/>
            <person name="Beidler J."/>
            <person name="Brown S.J."/>
            <person name="Demuth J.P."/>
            <person name="Drury D.W."/>
            <person name="Du Y.Z."/>
            <person name="Fujiwara H."/>
            <person name="Lorenzen M."/>
            <person name="Maselli V."/>
            <person name="Osanai M."/>
            <person name="Park Y."/>
            <person name="Robertson H.M."/>
            <person name="Tu Z."/>
            <person name="Wang J.J."/>
            <person name="Wang S."/>
            <person name="Richards S."/>
            <person name="Song H."/>
            <person name="Zhang L."/>
            <person name="Sodergren E."/>
            <person name="Werner D."/>
            <person name="Stanke M."/>
            <person name="Morgenstern B."/>
            <person name="Solovyev V."/>
            <person name="Kosarev P."/>
            <person name="Brown G."/>
            <person name="Chen H.C."/>
            <person name="Ermolaeva O."/>
            <person name="Hlavina W."/>
            <person name="Kapustin Y."/>
            <person name="Kiryutin B."/>
            <person name="Kitts P."/>
            <person name="Maglott D."/>
            <person name="Pruitt K."/>
            <person name="Sapojnikov V."/>
            <person name="Souvorov A."/>
            <person name="Mackey A.J."/>
            <person name="Waterhouse R.M."/>
            <person name="Wyder S."/>
            <person name="Zdobnov E.M."/>
            <person name="Zdobnov E.M."/>
            <person name="Wyder S."/>
            <person name="Kriventseva E.V."/>
            <person name="Kadowaki T."/>
            <person name="Bork P."/>
            <person name="Aranda M."/>
            <person name="Bao R."/>
            <person name="Beermann A."/>
            <person name="Berns N."/>
            <person name="Bolognesi R."/>
            <person name="Bonneton F."/>
            <person name="Bopp D."/>
            <person name="Brown S.J."/>
            <person name="Bucher G."/>
            <person name="Butts T."/>
            <person name="Chaumot A."/>
            <person name="Denell R.E."/>
            <person name="Ferrier D.E."/>
            <person name="Friedrich M."/>
            <person name="Gordon C.M."/>
            <person name="Jindra M."/>
            <person name="Klingler M."/>
            <person name="Lan Q."/>
            <person name="Lattorff H.M."/>
            <person name="Laudet V."/>
            <person name="von Levetsow C."/>
            <person name="Liu Z."/>
            <person name="Lutz R."/>
            <person name="Lynch J.A."/>
            <person name="da Fonseca R.N."/>
            <person name="Posnien N."/>
            <person name="Reuter R."/>
            <person name="Roth S."/>
            <person name="Savard J."/>
            <person name="Schinko J.B."/>
            <person name="Schmitt C."/>
            <person name="Schoppmeier M."/>
            <person name="Schroder R."/>
            <person name="Shippy T.D."/>
            <person name="Simonnet F."/>
            <person name="Marques-Souza H."/>
            <person name="Tautz D."/>
            <person name="Tomoyasu Y."/>
            <person name="Trauner J."/>
            <person name="Van der Zee M."/>
            <person name="Vervoort M."/>
            <person name="Wittkopp N."/>
            <person name="Wimmer E.A."/>
            <person name="Yang X."/>
            <person name="Jones A.K."/>
            <person name="Sattelle D.B."/>
            <person name="Ebert P.R."/>
            <person name="Nelson D."/>
            <person name="Scott J.G."/>
            <person name="Beeman R.W."/>
            <person name="Muthukrishnan S."/>
            <person name="Kramer K.J."/>
            <person name="Arakane Y."/>
            <person name="Beeman R.W."/>
            <person name="Zhu Q."/>
            <person name="Hogenkamp D."/>
            <person name="Dixit R."/>
            <person name="Oppert B."/>
            <person name="Jiang H."/>
            <person name="Zou Z."/>
            <person name="Marshall J."/>
            <person name="Elpidina E."/>
            <person name="Vinokurov K."/>
            <person name="Oppert C."/>
            <person name="Zou Z."/>
            <person name="Evans J."/>
            <person name="Lu Z."/>
            <person name="Zhao P."/>
            <person name="Sumathipala N."/>
            <person name="Altincicek B."/>
            <person name="Vilcinskas A."/>
            <person name="Williams M."/>
            <person name="Hultmark D."/>
            <person name="Hetru C."/>
            <person name="Jiang H."/>
            <person name="Grimmelikhuijzen C.J."/>
            <person name="Hauser F."/>
            <person name="Cazzamali G."/>
            <person name="Williamson M."/>
            <person name="Park Y."/>
            <person name="Li B."/>
            <person name="Tanaka Y."/>
            <person name="Predel R."/>
            <person name="Neupert S."/>
            <person name="Schachtner J."/>
            <person name="Verleyen P."/>
            <person name="Raible F."/>
            <person name="Bork P."/>
            <person name="Friedrich M."/>
            <person name="Walden K.K."/>
            <person name="Robertson H.M."/>
            <person name="Angeli S."/>
            <person name="Foret S."/>
            <person name="Bucher G."/>
            <person name="Schuetz S."/>
            <person name="Maleszka R."/>
            <person name="Wimmer E.A."/>
            <person name="Beeman R.W."/>
            <person name="Lorenzen M."/>
            <person name="Tomoyasu Y."/>
            <person name="Miller S.C."/>
            <person name="Grossmann D."/>
            <person name="Bucher G."/>
        </authorList>
    </citation>
    <scope>NUCLEOTIDE SEQUENCE [LARGE SCALE GENOMIC DNA]</scope>
    <source>
        <strain evidence="1 2">Georgia GA2</strain>
    </source>
</reference>
<gene>
    <name evidence="1" type="primary">GLEAN_03340</name>
    <name evidence="1" type="ORF">TcasGA2_TC003340</name>
</gene>
<name>D6WFB8_TRICA</name>